<dbReference type="InterPro" id="IPR036770">
    <property type="entry name" value="Ankyrin_rpt-contain_sf"/>
</dbReference>
<dbReference type="OrthoDB" id="676943at2759"/>
<protein>
    <submittedName>
        <fullName evidence="2">Ankyrin repeat, PH and SEC7 domain containing protein secG</fullName>
    </submittedName>
</protein>
<evidence type="ECO:0000313" key="2">
    <source>
        <dbReference type="EMBL" id="KAF3333091.1"/>
    </source>
</evidence>
<feature type="repeat" description="ANK" evidence="1">
    <location>
        <begin position="88"/>
        <end position="120"/>
    </location>
</feature>
<evidence type="ECO:0000256" key="1">
    <source>
        <dbReference type="PROSITE-ProRule" id="PRU00023"/>
    </source>
</evidence>
<comment type="caution">
    <text evidence="2">The sequence shown here is derived from an EMBL/GenBank/DDBJ whole genome shotgun (WGS) entry which is preliminary data.</text>
</comment>
<reference evidence="2" key="1">
    <citation type="submission" date="2020-01" db="EMBL/GenBank/DDBJ databases">
        <title>Genome sequence of Kobresia littledalei, the first chromosome-level genome in the family Cyperaceae.</title>
        <authorList>
            <person name="Qu G."/>
        </authorList>
    </citation>
    <scope>NUCLEOTIDE SEQUENCE</scope>
    <source>
        <strain evidence="2">C.B.Clarke</strain>
        <tissue evidence="2">Leaf</tissue>
    </source>
</reference>
<accession>A0A833R4H4</accession>
<dbReference type="AlphaFoldDB" id="A0A833R4H4"/>
<organism evidence="2 3">
    <name type="scientific">Carex littledalei</name>
    <dbReference type="NCBI Taxonomy" id="544730"/>
    <lineage>
        <taxon>Eukaryota</taxon>
        <taxon>Viridiplantae</taxon>
        <taxon>Streptophyta</taxon>
        <taxon>Embryophyta</taxon>
        <taxon>Tracheophyta</taxon>
        <taxon>Spermatophyta</taxon>
        <taxon>Magnoliopsida</taxon>
        <taxon>Liliopsida</taxon>
        <taxon>Poales</taxon>
        <taxon>Cyperaceae</taxon>
        <taxon>Cyperoideae</taxon>
        <taxon>Cariceae</taxon>
        <taxon>Carex</taxon>
        <taxon>Carex subgen. Euthyceras</taxon>
    </lineage>
</organism>
<keyword evidence="1" id="KW-0040">ANK repeat</keyword>
<dbReference type="PANTHER" id="PTHR46224">
    <property type="entry name" value="ANKYRIN REPEAT FAMILY PROTEIN"/>
    <property type="match status" value="1"/>
</dbReference>
<evidence type="ECO:0000313" key="3">
    <source>
        <dbReference type="Proteomes" id="UP000623129"/>
    </source>
</evidence>
<dbReference type="PRINTS" id="PR01415">
    <property type="entry name" value="ANKYRIN"/>
</dbReference>
<dbReference type="Gene3D" id="1.25.40.20">
    <property type="entry name" value="Ankyrin repeat-containing domain"/>
    <property type="match status" value="1"/>
</dbReference>
<gene>
    <name evidence="2" type="ORF">FCM35_KLT02668</name>
</gene>
<name>A0A833R4H4_9POAL</name>
<dbReference type="PROSITE" id="PS50088">
    <property type="entry name" value="ANK_REPEAT"/>
    <property type="match status" value="2"/>
</dbReference>
<dbReference type="Pfam" id="PF12796">
    <property type="entry name" value="Ank_2"/>
    <property type="match status" value="2"/>
</dbReference>
<dbReference type="Proteomes" id="UP000623129">
    <property type="component" value="Unassembled WGS sequence"/>
</dbReference>
<keyword evidence="3" id="KW-1185">Reference proteome</keyword>
<dbReference type="InterPro" id="IPR051616">
    <property type="entry name" value="Cul2-RING_E3_ligase_SR"/>
</dbReference>
<sequence length="468" mass="51439">MARQRNPSDVKKIIKIADAASSGNLGMVKLIGEGISEKKKERIGEMINCLVGKDGNGVLHNAAGRGYAEICEYLIEKFNVNVNSVSQSGKTPIGFAANFGNPNVIEYLIKRGANLNMQDANGFTPLHDAVVGVQPQALEVLLSRGARVNTQSFVGSPLLLATLRGDIPCMKILLDHSADPNKMLCHVVTPLLVTVMNNKKCLFQQQAEAKELAELLIKAGADVNKVPILGLAYHSKELMEYLLESGADPNLTDESGRLPIIVAAVRGKKEIVETLFPLTTPIPTMPDWSIDGLFNYVESQEYKKEREVLSKKRLVELNKKIQAALSQKEYLVALVLCTYALEERPEDASAYYVKRSRCWMHLGNAQCGVTSITYKLNSTLDANKSNSSEDIRTLGKDYLSRNDYFPAALAFGAGLSLDSEDFKNEMRGVVDCALKSGDHVLPDELEEMGKPAFTVTIDIDKMKFSIHD</sequence>
<feature type="repeat" description="ANK" evidence="1">
    <location>
        <begin position="121"/>
        <end position="153"/>
    </location>
</feature>
<dbReference type="InterPro" id="IPR002110">
    <property type="entry name" value="Ankyrin_rpt"/>
</dbReference>
<dbReference type="SMART" id="SM00248">
    <property type="entry name" value="ANK"/>
    <property type="match status" value="6"/>
</dbReference>
<dbReference type="EMBL" id="SWLB01000011">
    <property type="protein sequence ID" value="KAF3333091.1"/>
    <property type="molecule type" value="Genomic_DNA"/>
</dbReference>
<proteinExistence type="predicted"/>
<dbReference type="PANTHER" id="PTHR46224:SF6">
    <property type="entry name" value="ANKYRIN REPEAT FAMILY PROTEIN"/>
    <property type="match status" value="1"/>
</dbReference>
<dbReference type="SUPFAM" id="SSF48403">
    <property type="entry name" value="Ankyrin repeat"/>
    <property type="match status" value="1"/>
</dbReference>
<dbReference type="PROSITE" id="PS50297">
    <property type="entry name" value="ANK_REP_REGION"/>
    <property type="match status" value="2"/>
</dbReference>